<evidence type="ECO:0000256" key="4">
    <source>
        <dbReference type="ARBA" id="ARBA00022989"/>
    </source>
</evidence>
<feature type="transmembrane region" description="Helical" evidence="6">
    <location>
        <begin position="147"/>
        <end position="163"/>
    </location>
</feature>
<dbReference type="STRING" id="1279009.ADICEAN_02159"/>
<feature type="transmembrane region" description="Helical" evidence="6">
    <location>
        <begin position="71"/>
        <end position="92"/>
    </location>
</feature>
<protein>
    <submittedName>
        <fullName evidence="7">Homoserine/Threonine efflux protein</fullName>
    </submittedName>
</protein>
<keyword evidence="4 6" id="KW-1133">Transmembrane helix</keyword>
<feature type="transmembrane region" description="Helical" evidence="6">
    <location>
        <begin position="41"/>
        <end position="65"/>
    </location>
</feature>
<dbReference type="Pfam" id="PF01810">
    <property type="entry name" value="LysE"/>
    <property type="match status" value="1"/>
</dbReference>
<sequence>MVALTAFADGILFGLLLTLMIGPVFFALIQTSIERGFRSGASMAVGIALSDAAYVVVASFGVVLLASSPSFQAWLGVVGGLIMLVFGLINLLKRVAPPQLQPGEAGADNHLRQLIKGFLLNGINPFVFLFWFGIASLKATYALDQKVVFFSGVLLTVLLTDFLKAYTANQLRQWLSPKFMLRMNWLVGVALIAFSIKLFYFAYEAFSL</sequence>
<keyword evidence="5 6" id="KW-0472">Membrane</keyword>
<keyword evidence="8" id="KW-1185">Reference proteome</keyword>
<gene>
    <name evidence="7" type="ORF">ADICEAN_02159</name>
</gene>
<feature type="transmembrane region" description="Helical" evidence="6">
    <location>
        <begin position="6"/>
        <end position="29"/>
    </location>
</feature>
<dbReference type="eggNOG" id="COG1280">
    <property type="taxonomic scope" value="Bacteria"/>
</dbReference>
<dbReference type="GO" id="GO:0005886">
    <property type="term" value="C:plasma membrane"/>
    <property type="evidence" value="ECO:0007669"/>
    <property type="project" value="UniProtKB-SubCell"/>
</dbReference>
<evidence type="ECO:0000256" key="5">
    <source>
        <dbReference type="ARBA" id="ARBA00023136"/>
    </source>
</evidence>
<proteinExistence type="predicted"/>
<comment type="caution">
    <text evidence="7">The sequence shown here is derived from an EMBL/GenBank/DDBJ whole genome shotgun (WGS) entry which is preliminary data.</text>
</comment>
<dbReference type="Proteomes" id="UP000011910">
    <property type="component" value="Unassembled WGS sequence"/>
</dbReference>
<dbReference type="PANTHER" id="PTHR30086:SF20">
    <property type="entry name" value="ARGININE EXPORTER PROTEIN ARGO-RELATED"/>
    <property type="match status" value="1"/>
</dbReference>
<dbReference type="GO" id="GO:0015171">
    <property type="term" value="F:amino acid transmembrane transporter activity"/>
    <property type="evidence" value="ECO:0007669"/>
    <property type="project" value="TreeGrafter"/>
</dbReference>
<dbReference type="PANTHER" id="PTHR30086">
    <property type="entry name" value="ARGININE EXPORTER PROTEIN ARGO"/>
    <property type="match status" value="1"/>
</dbReference>
<dbReference type="InterPro" id="IPR001123">
    <property type="entry name" value="LeuE-type"/>
</dbReference>
<evidence type="ECO:0000256" key="6">
    <source>
        <dbReference type="SAM" id="Phobius"/>
    </source>
</evidence>
<evidence type="ECO:0000256" key="1">
    <source>
        <dbReference type="ARBA" id="ARBA00004651"/>
    </source>
</evidence>
<comment type="subcellular location">
    <subcellularLocation>
        <location evidence="1">Cell membrane</location>
        <topology evidence="1">Multi-pass membrane protein</topology>
    </subcellularLocation>
</comment>
<feature type="transmembrane region" description="Helical" evidence="6">
    <location>
        <begin position="184"/>
        <end position="203"/>
    </location>
</feature>
<dbReference type="EMBL" id="AODQ01000049">
    <property type="protein sequence ID" value="EMR02682.1"/>
    <property type="molecule type" value="Genomic_DNA"/>
</dbReference>
<evidence type="ECO:0000256" key="2">
    <source>
        <dbReference type="ARBA" id="ARBA00022475"/>
    </source>
</evidence>
<keyword evidence="2" id="KW-1003">Cell membrane</keyword>
<dbReference type="AlphaFoldDB" id="M7N5X2"/>
<name>M7N5X2_9BACT</name>
<evidence type="ECO:0000256" key="3">
    <source>
        <dbReference type="ARBA" id="ARBA00022692"/>
    </source>
</evidence>
<evidence type="ECO:0000313" key="7">
    <source>
        <dbReference type="EMBL" id="EMR02682.1"/>
    </source>
</evidence>
<dbReference type="OrthoDB" id="679767at2"/>
<dbReference type="RefSeq" id="WP_009195552.1">
    <property type="nucleotide sequence ID" value="NZ_AODQ01000049.1"/>
</dbReference>
<organism evidence="7 8">
    <name type="scientific">Cesiribacter andamanensis AMV16</name>
    <dbReference type="NCBI Taxonomy" id="1279009"/>
    <lineage>
        <taxon>Bacteria</taxon>
        <taxon>Pseudomonadati</taxon>
        <taxon>Bacteroidota</taxon>
        <taxon>Cytophagia</taxon>
        <taxon>Cytophagales</taxon>
        <taxon>Cesiribacteraceae</taxon>
        <taxon>Cesiribacter</taxon>
    </lineage>
</organism>
<evidence type="ECO:0000313" key="8">
    <source>
        <dbReference type="Proteomes" id="UP000011910"/>
    </source>
</evidence>
<reference evidence="7 8" key="1">
    <citation type="journal article" date="2013" name="Genome Announc.">
        <title>Draft Genome Sequence of Cesiribacter andamanensis Strain AMV16T, Isolated from a Soil Sample from a Mud Volcano in the Andaman Islands, India.</title>
        <authorList>
            <person name="Shivaji S."/>
            <person name="Ara S."/>
            <person name="Begum Z."/>
            <person name="Srinivas T.N."/>
            <person name="Singh A."/>
            <person name="Kumar Pinnaka A."/>
        </authorList>
    </citation>
    <scope>NUCLEOTIDE SEQUENCE [LARGE SCALE GENOMIC DNA]</scope>
    <source>
        <strain evidence="7 8">AMV16</strain>
    </source>
</reference>
<feature type="transmembrane region" description="Helical" evidence="6">
    <location>
        <begin position="118"/>
        <end position="141"/>
    </location>
</feature>
<accession>M7N5X2</accession>
<keyword evidence="3 6" id="KW-0812">Transmembrane</keyword>